<evidence type="ECO:0008006" key="3">
    <source>
        <dbReference type="Google" id="ProtNLM"/>
    </source>
</evidence>
<organism evidence="1 2">
    <name type="scientific">Kiloniella antarctica</name>
    <dbReference type="NCBI Taxonomy" id="1550907"/>
    <lineage>
        <taxon>Bacteria</taxon>
        <taxon>Pseudomonadati</taxon>
        <taxon>Pseudomonadota</taxon>
        <taxon>Alphaproteobacteria</taxon>
        <taxon>Rhodospirillales</taxon>
        <taxon>Kiloniellaceae</taxon>
        <taxon>Kiloniella</taxon>
    </lineage>
</organism>
<evidence type="ECO:0000313" key="2">
    <source>
        <dbReference type="Proteomes" id="UP001597294"/>
    </source>
</evidence>
<protein>
    <recommendedName>
        <fullName evidence="3">Capsule polysaccharide biosynthesis protein</fullName>
    </recommendedName>
</protein>
<accession>A0ABW5BPR5</accession>
<sequence>MAPYLKPEFHLYNTPISWLKITNNTNPISGEDKRKFDLTKFKSPAESPIEAFVGMMGELSKLNHTHPLWWATDIASRNRVNALTVTEADNWITISQIMAFVKKNGLNIIITPNTPSLLARATYILAISLDIQANYKPTPSLHTRLKQLKKLSKEALRSANWILKTKRLYGTHKPTKTPTDLIRSFTYQTAFINDDIYRDPFFGSLSDHLKDLGRNPVTIIQGFSDRLQCYSLISPKQKAKIIPFEIFQMILDPFFQLARIFFTAIFKPLKCPKNLYLDQNQLSDTTKYLAEINWAPLAQAALEQALWTIQLPQLMAEAAGKRIAASFNIRSFVTTCEANPWEIMLTKGLRSNPTHFTILGYQHSVVPPAALGMFTSKEEQELRPAPDRILTTGSVPANILERYGEGNRGRVYPACALRYEYLFRNNLETPRQGSVKTVLVALEGLLEVSDMVAYLIREAPLNPDMTFVVRSHPVLPLDEILNHLGYEEALPSNIRTNAKSPVAQDLADCDVVFYWSTTVALEAILYGKPLIHFSKGGVFNYDPLAELDKFKLCTDVGVPIKNSINIINSWSQKTYEREKTTAQRYVREYLHPVSEEAMSPFFTEKI</sequence>
<comment type="caution">
    <text evidence="1">The sequence shown here is derived from an EMBL/GenBank/DDBJ whole genome shotgun (WGS) entry which is preliminary data.</text>
</comment>
<evidence type="ECO:0000313" key="1">
    <source>
        <dbReference type="EMBL" id="MFD2206836.1"/>
    </source>
</evidence>
<name>A0ABW5BPR5_9PROT</name>
<reference evidence="2" key="1">
    <citation type="journal article" date="2019" name="Int. J. Syst. Evol. Microbiol.">
        <title>The Global Catalogue of Microorganisms (GCM) 10K type strain sequencing project: providing services to taxonomists for standard genome sequencing and annotation.</title>
        <authorList>
            <consortium name="The Broad Institute Genomics Platform"/>
            <consortium name="The Broad Institute Genome Sequencing Center for Infectious Disease"/>
            <person name="Wu L."/>
            <person name="Ma J."/>
        </authorList>
    </citation>
    <scope>NUCLEOTIDE SEQUENCE [LARGE SCALE GENOMIC DNA]</scope>
    <source>
        <strain evidence="2">CGMCC 4.7192</strain>
    </source>
</reference>
<gene>
    <name evidence="1" type="ORF">ACFSKO_14490</name>
</gene>
<dbReference type="Proteomes" id="UP001597294">
    <property type="component" value="Unassembled WGS sequence"/>
</dbReference>
<proteinExistence type="predicted"/>
<keyword evidence="2" id="KW-1185">Reference proteome</keyword>
<dbReference type="EMBL" id="JBHUII010000007">
    <property type="protein sequence ID" value="MFD2206836.1"/>
    <property type="molecule type" value="Genomic_DNA"/>
</dbReference>
<dbReference type="RefSeq" id="WP_380252863.1">
    <property type="nucleotide sequence ID" value="NZ_JBHUII010000007.1"/>
</dbReference>